<evidence type="ECO:0000256" key="1">
    <source>
        <dbReference type="SAM" id="MobiDB-lite"/>
    </source>
</evidence>
<protein>
    <submittedName>
        <fullName evidence="2">Ras and Rab interactor 2</fullName>
    </submittedName>
</protein>
<dbReference type="WBParaSite" id="SBAD_0001304101-mRNA-1">
    <property type="protein sequence ID" value="SBAD_0001304101-mRNA-1"/>
    <property type="gene ID" value="SBAD_0001304101"/>
</dbReference>
<feature type="region of interest" description="Disordered" evidence="1">
    <location>
        <begin position="42"/>
        <end position="102"/>
    </location>
</feature>
<evidence type="ECO:0000313" key="2">
    <source>
        <dbReference type="WBParaSite" id="SBAD_0001304101-mRNA-1"/>
    </source>
</evidence>
<reference evidence="2" key="1">
    <citation type="submission" date="2016-06" db="UniProtKB">
        <authorList>
            <consortium name="WormBaseParasite"/>
        </authorList>
    </citation>
    <scope>IDENTIFICATION</scope>
</reference>
<proteinExistence type="predicted"/>
<accession>A0A183J9T3</accession>
<name>A0A183J9T3_9BILA</name>
<sequence>LGEIRRTRIFLNIIVFSTSRISPSHTLAKLPDLVERNENISKNTEATKAKSVHSHYRDSTFEPENPWGNTLGGQNPLCQPIQTRHRRSKAPEANCSSDSPAKSIPEEVFRTPCWSPSKCSSILFSTPPEGPYKPSFSLAGADNEEDLPPSAKTIVSKICEVTLPNSVVEASPIPSPHSSPAKSVPFIDTMPTSAPSVDDGADGRLSSPTDDIGSDSLAAAQEPSTRNRSSSFTKPRFSHFNMKVGR</sequence>
<dbReference type="AlphaFoldDB" id="A0A183J9T3"/>
<feature type="compositionally biased region" description="Polar residues" evidence="1">
    <location>
        <begin position="222"/>
        <end position="233"/>
    </location>
</feature>
<feature type="region of interest" description="Disordered" evidence="1">
    <location>
        <begin position="170"/>
        <end position="246"/>
    </location>
</feature>
<feature type="compositionally biased region" description="Polar residues" evidence="1">
    <location>
        <begin position="72"/>
        <end position="82"/>
    </location>
</feature>
<organism evidence="2">
    <name type="scientific">Soboliphyme baturini</name>
    <dbReference type="NCBI Taxonomy" id="241478"/>
    <lineage>
        <taxon>Eukaryota</taxon>
        <taxon>Metazoa</taxon>
        <taxon>Ecdysozoa</taxon>
        <taxon>Nematoda</taxon>
        <taxon>Enoplea</taxon>
        <taxon>Dorylaimia</taxon>
        <taxon>Dioctophymatida</taxon>
        <taxon>Dioctophymatoidea</taxon>
        <taxon>Soboliphymatidae</taxon>
        <taxon>Soboliphyme</taxon>
    </lineage>
</organism>